<accession>A0ABR0Q4E2</accession>
<keyword evidence="3" id="KW-1185">Reference proteome</keyword>
<gene>
    <name evidence="2" type="ORF">PVK06_017641</name>
</gene>
<feature type="region of interest" description="Disordered" evidence="1">
    <location>
        <begin position="71"/>
        <end position="107"/>
    </location>
</feature>
<comment type="caution">
    <text evidence="2">The sequence shown here is derived from an EMBL/GenBank/DDBJ whole genome shotgun (WGS) entry which is preliminary data.</text>
</comment>
<evidence type="ECO:0000256" key="1">
    <source>
        <dbReference type="SAM" id="MobiDB-lite"/>
    </source>
</evidence>
<proteinExistence type="predicted"/>
<evidence type="ECO:0000313" key="3">
    <source>
        <dbReference type="Proteomes" id="UP001358586"/>
    </source>
</evidence>
<dbReference type="Proteomes" id="UP001358586">
    <property type="component" value="Chromosome 5"/>
</dbReference>
<feature type="compositionally biased region" description="Acidic residues" evidence="1">
    <location>
        <begin position="80"/>
        <end position="90"/>
    </location>
</feature>
<evidence type="ECO:0000313" key="2">
    <source>
        <dbReference type="EMBL" id="KAK5833783.1"/>
    </source>
</evidence>
<name>A0ABR0Q4E2_GOSAR</name>
<sequence length="127" mass="14427">MVNGHIFDLAYFIGLTICHQTEPHKKGVISIGPYVTHLARYFGLLNTAISPQGISSMLHMRMIERRRGVDPPQYHLVQPIEEEDPEDITDDVPPRHEDSPSQPPPIHHLVHAAASYSNISERLTRFE</sequence>
<reference evidence="2 3" key="1">
    <citation type="submission" date="2023-03" db="EMBL/GenBank/DDBJ databases">
        <title>WGS of Gossypium arboreum.</title>
        <authorList>
            <person name="Yu D."/>
        </authorList>
    </citation>
    <scope>NUCLEOTIDE SEQUENCE [LARGE SCALE GENOMIC DNA]</scope>
    <source>
        <tissue evidence="2">Leaf</tissue>
    </source>
</reference>
<organism evidence="2 3">
    <name type="scientific">Gossypium arboreum</name>
    <name type="common">Tree cotton</name>
    <name type="synonym">Gossypium nanking</name>
    <dbReference type="NCBI Taxonomy" id="29729"/>
    <lineage>
        <taxon>Eukaryota</taxon>
        <taxon>Viridiplantae</taxon>
        <taxon>Streptophyta</taxon>
        <taxon>Embryophyta</taxon>
        <taxon>Tracheophyta</taxon>
        <taxon>Spermatophyta</taxon>
        <taxon>Magnoliopsida</taxon>
        <taxon>eudicotyledons</taxon>
        <taxon>Gunneridae</taxon>
        <taxon>Pentapetalae</taxon>
        <taxon>rosids</taxon>
        <taxon>malvids</taxon>
        <taxon>Malvales</taxon>
        <taxon>Malvaceae</taxon>
        <taxon>Malvoideae</taxon>
        <taxon>Gossypium</taxon>
    </lineage>
</organism>
<dbReference type="EMBL" id="JARKNE010000005">
    <property type="protein sequence ID" value="KAK5833783.1"/>
    <property type="molecule type" value="Genomic_DNA"/>
</dbReference>
<protein>
    <submittedName>
        <fullName evidence="2">Uncharacterized protein</fullName>
    </submittedName>
</protein>